<evidence type="ECO:0000313" key="1">
    <source>
        <dbReference type="EMBL" id="CAA0078375.1"/>
    </source>
</evidence>
<protein>
    <submittedName>
        <fullName evidence="1">Uncharacterized protein</fullName>
    </submittedName>
</protein>
<sequence>MDNPDPDYDDELLLYLTRILVAVSLPDCERPEQCSRAAA</sequence>
<name>A0A5S9MN59_MYCVN</name>
<organism evidence="1 2">
    <name type="scientific">Mycolicibacterium vanbaalenii</name>
    <name type="common">Mycobacterium vanbaalenii</name>
    <dbReference type="NCBI Taxonomy" id="110539"/>
    <lineage>
        <taxon>Bacteria</taxon>
        <taxon>Bacillati</taxon>
        <taxon>Actinomycetota</taxon>
        <taxon>Actinomycetes</taxon>
        <taxon>Mycobacteriales</taxon>
        <taxon>Mycobacteriaceae</taxon>
        <taxon>Mycolicibacterium</taxon>
    </lineage>
</organism>
<keyword evidence="2" id="KW-1185">Reference proteome</keyword>
<evidence type="ECO:0000313" key="2">
    <source>
        <dbReference type="Proteomes" id="UP000430146"/>
    </source>
</evidence>
<proteinExistence type="predicted"/>
<dbReference type="EMBL" id="CACSIP010000001">
    <property type="protein sequence ID" value="CAA0078375.1"/>
    <property type="molecule type" value="Genomic_DNA"/>
</dbReference>
<dbReference type="AlphaFoldDB" id="A0A5S9MN59"/>
<reference evidence="1 2" key="1">
    <citation type="submission" date="2019-11" db="EMBL/GenBank/DDBJ databases">
        <authorList>
            <person name="Holert J."/>
        </authorList>
    </citation>
    <scope>NUCLEOTIDE SEQUENCE [LARGE SCALE GENOMIC DNA]</scope>
    <source>
        <strain evidence="1">BC8_1</strain>
    </source>
</reference>
<accession>A0A5S9MN59</accession>
<gene>
    <name evidence="1" type="ORF">AELLOGFF_00021</name>
</gene>
<dbReference type="Proteomes" id="UP000430146">
    <property type="component" value="Unassembled WGS sequence"/>
</dbReference>